<feature type="domain" description="Roadblock/LAMTOR2" evidence="1">
    <location>
        <begin position="6"/>
        <end position="96"/>
    </location>
</feature>
<dbReference type="EMBL" id="JSZA02000136">
    <property type="protein sequence ID" value="TGO02437.1"/>
    <property type="molecule type" value="Genomic_DNA"/>
</dbReference>
<sequence>MRERQLNSILSELNGSSADIQASAVISTDGLILTSLLPTTLDEDRVGAMAAAMLSLGERTSEEFGRGGLDQVLVKGVEGYILMASAGLNTLLTVVTKSTAKLGMIFFEVKIAADSIRKINIV</sequence>
<dbReference type="PANTHER" id="PTHR13323">
    <property type="entry name" value="LATE ENDOSOMAL/LYSOSOMAL MP1 INTERACTING PROTEIN"/>
    <property type="match status" value="1"/>
</dbReference>
<dbReference type="InterPro" id="IPR004942">
    <property type="entry name" value="Roadblock/LAMTOR2_dom"/>
</dbReference>
<dbReference type="AlphaFoldDB" id="A0A4E0QN30"/>
<evidence type="ECO:0000313" key="2">
    <source>
        <dbReference type="EMBL" id="TGO02437.1"/>
    </source>
</evidence>
<proteinExistence type="predicted"/>
<accession>A0A4E0QN30</accession>
<evidence type="ECO:0000313" key="3">
    <source>
        <dbReference type="Proteomes" id="UP000030428"/>
    </source>
</evidence>
<name>A0A4E0QN30_9GAMM</name>
<evidence type="ECO:0000259" key="1">
    <source>
        <dbReference type="SMART" id="SM00960"/>
    </source>
</evidence>
<dbReference type="GO" id="GO:0060090">
    <property type="term" value="F:molecular adaptor activity"/>
    <property type="evidence" value="ECO:0007669"/>
    <property type="project" value="InterPro"/>
</dbReference>
<dbReference type="GO" id="GO:0032008">
    <property type="term" value="P:positive regulation of TOR signaling"/>
    <property type="evidence" value="ECO:0007669"/>
    <property type="project" value="InterPro"/>
</dbReference>
<dbReference type="SUPFAM" id="SSF103196">
    <property type="entry name" value="Roadblock/LC7 domain"/>
    <property type="match status" value="1"/>
</dbReference>
<keyword evidence="3" id="KW-1185">Reference proteome</keyword>
<comment type="caution">
    <text evidence="2">The sequence shown here is derived from an EMBL/GenBank/DDBJ whole genome shotgun (WGS) entry which is preliminary data.</text>
</comment>
<protein>
    <recommendedName>
        <fullName evidence="1">Roadblock/LAMTOR2 domain-containing protein</fullName>
    </recommendedName>
</protein>
<dbReference type="SMART" id="SM00960">
    <property type="entry name" value="Robl_LC7"/>
    <property type="match status" value="1"/>
</dbReference>
<dbReference type="Proteomes" id="UP000030428">
    <property type="component" value="Unassembled WGS sequence"/>
</dbReference>
<gene>
    <name evidence="2" type="ORF">PN36_25220</name>
</gene>
<organism evidence="2 3">
    <name type="scientific">Candidatus Thiomargarita nelsonii</name>
    <dbReference type="NCBI Taxonomy" id="1003181"/>
    <lineage>
        <taxon>Bacteria</taxon>
        <taxon>Pseudomonadati</taxon>
        <taxon>Pseudomonadota</taxon>
        <taxon>Gammaproteobacteria</taxon>
        <taxon>Thiotrichales</taxon>
        <taxon>Thiotrichaceae</taxon>
        <taxon>Thiomargarita</taxon>
    </lineage>
</organism>
<dbReference type="Gene3D" id="3.30.450.30">
    <property type="entry name" value="Dynein light chain 2a, cytoplasmic"/>
    <property type="match status" value="1"/>
</dbReference>
<dbReference type="GO" id="GO:0005085">
    <property type="term" value="F:guanyl-nucleotide exchange factor activity"/>
    <property type="evidence" value="ECO:0007669"/>
    <property type="project" value="InterPro"/>
</dbReference>
<dbReference type="Pfam" id="PF03259">
    <property type="entry name" value="Robl_LC7"/>
    <property type="match status" value="1"/>
</dbReference>
<reference evidence="2 3" key="1">
    <citation type="journal article" date="2016" name="Front. Microbiol.">
        <title>Single-Cell (Meta-)Genomics of a Dimorphic Candidatus Thiomargarita nelsonii Reveals Genomic Plasticity.</title>
        <authorList>
            <person name="Flood B.E."/>
            <person name="Fliss P."/>
            <person name="Jones D.S."/>
            <person name="Dick G.J."/>
            <person name="Jain S."/>
            <person name="Kaster A.K."/>
            <person name="Winkel M."/>
            <person name="Mussmann M."/>
            <person name="Bailey J."/>
        </authorList>
    </citation>
    <scope>NUCLEOTIDE SEQUENCE [LARGE SCALE GENOMIC DNA]</scope>
    <source>
        <strain evidence="2">Hydrate Ridge</strain>
    </source>
</reference>
<dbReference type="InterPro" id="IPR037587">
    <property type="entry name" value="LAMTOR2-like"/>
</dbReference>